<keyword evidence="6" id="KW-0539">Nucleus</keyword>
<evidence type="ECO:0000259" key="13">
    <source>
        <dbReference type="Pfam" id="PF05843"/>
    </source>
</evidence>
<reference evidence="15" key="3">
    <citation type="journal article" date="2014" name="Nature">
        <title>Elephant shark genome provides unique insights into gnathostome evolution.</title>
        <authorList>
            <consortium name="International Elephant Shark Genome Sequencing Consortium"/>
            <person name="Venkatesh B."/>
            <person name="Lee A.P."/>
            <person name="Ravi V."/>
            <person name="Maurya A.K."/>
            <person name="Lian M.M."/>
            <person name="Swann J.B."/>
            <person name="Ohta Y."/>
            <person name="Flajnik M.F."/>
            <person name="Sutoh Y."/>
            <person name="Kasahara M."/>
            <person name="Hoon S."/>
            <person name="Gangu V."/>
            <person name="Roy S.W."/>
            <person name="Irimia M."/>
            <person name="Korzh V."/>
            <person name="Kondrychyn I."/>
            <person name="Lim Z.W."/>
            <person name="Tay B.H."/>
            <person name="Tohari S."/>
            <person name="Kong K.W."/>
            <person name="Ho S."/>
            <person name="Lorente-Galdos B."/>
            <person name="Quilez J."/>
            <person name="Marques-Bonet T."/>
            <person name="Raney B.J."/>
            <person name="Ingham P.W."/>
            <person name="Tay A."/>
            <person name="Hillier L.W."/>
            <person name="Minx P."/>
            <person name="Boehm T."/>
            <person name="Wilson R.K."/>
            <person name="Brenner S."/>
            <person name="Warren W.C."/>
        </authorList>
    </citation>
    <scope>NUCLEOTIDE SEQUENCE [LARGE SCALE GENOMIC DNA]</scope>
</reference>
<evidence type="ECO:0000256" key="9">
    <source>
        <dbReference type="ARBA" id="ARBA00074328"/>
    </source>
</evidence>
<accession>A0A4W3JW48</accession>
<reference evidence="14" key="5">
    <citation type="submission" date="2025-09" db="UniProtKB">
        <authorList>
            <consortium name="Ensembl"/>
        </authorList>
    </citation>
    <scope>IDENTIFICATION</scope>
</reference>
<dbReference type="PANTHER" id="PTHR19980:SF0">
    <property type="entry name" value="CLEAVAGE STIMULATION FACTOR SUBUNIT 3"/>
    <property type="match status" value="1"/>
</dbReference>
<dbReference type="GeneTree" id="ENSGT00390000006758"/>
<dbReference type="Pfam" id="PF05843">
    <property type="entry name" value="Suf"/>
    <property type="match status" value="1"/>
</dbReference>
<dbReference type="Ensembl" id="ENSCMIT00000043973.1">
    <property type="protein sequence ID" value="ENSCMIP00000043351.1"/>
    <property type="gene ID" value="ENSCMIG00000017909.1"/>
</dbReference>
<dbReference type="GO" id="GO:0005634">
    <property type="term" value="C:nucleus"/>
    <property type="evidence" value="ECO:0007669"/>
    <property type="project" value="UniProtKB-SubCell"/>
</dbReference>
<dbReference type="Gene3D" id="1.25.40.1040">
    <property type="match status" value="1"/>
</dbReference>
<feature type="domain" description="Suppressor of forked" evidence="13">
    <location>
        <begin position="12"/>
        <end position="537"/>
    </location>
</feature>
<evidence type="ECO:0000256" key="6">
    <source>
        <dbReference type="ARBA" id="ARBA00023242"/>
    </source>
</evidence>
<evidence type="ECO:0000256" key="3">
    <source>
        <dbReference type="ARBA" id="ARBA00022664"/>
    </source>
</evidence>
<keyword evidence="3" id="KW-0507">mRNA processing</keyword>
<evidence type="ECO:0000256" key="1">
    <source>
        <dbReference type="ARBA" id="ARBA00004123"/>
    </source>
</evidence>
<name>A0A4W3JW48_CALMI</name>
<keyword evidence="15" id="KW-1185">Reference proteome</keyword>
<dbReference type="FunFam" id="1.25.40.10:FF:002655">
    <property type="entry name" value="Cleavage stimulation factor subunit 3"/>
    <property type="match status" value="1"/>
</dbReference>
<reference evidence="15" key="1">
    <citation type="journal article" date="2006" name="Science">
        <title>Ancient noncoding elements conserved in the human genome.</title>
        <authorList>
            <person name="Venkatesh B."/>
            <person name="Kirkness E.F."/>
            <person name="Loh Y.H."/>
            <person name="Halpern A.L."/>
            <person name="Lee A.P."/>
            <person name="Johnson J."/>
            <person name="Dandona N."/>
            <person name="Viswanathan L.D."/>
            <person name="Tay A."/>
            <person name="Venter J.C."/>
            <person name="Strausberg R.L."/>
            <person name="Brenner S."/>
        </authorList>
    </citation>
    <scope>NUCLEOTIDE SEQUENCE [LARGE SCALE GENOMIC DNA]</scope>
</reference>
<dbReference type="AlphaFoldDB" id="A0A4W3JW48"/>
<dbReference type="GO" id="GO:0003729">
    <property type="term" value="F:mRNA binding"/>
    <property type="evidence" value="ECO:0007669"/>
    <property type="project" value="TreeGrafter"/>
</dbReference>
<dbReference type="InterPro" id="IPR045243">
    <property type="entry name" value="Rna14-like"/>
</dbReference>
<organism evidence="14 15">
    <name type="scientific">Callorhinchus milii</name>
    <name type="common">Ghost shark</name>
    <dbReference type="NCBI Taxonomy" id="7868"/>
    <lineage>
        <taxon>Eukaryota</taxon>
        <taxon>Metazoa</taxon>
        <taxon>Chordata</taxon>
        <taxon>Craniata</taxon>
        <taxon>Vertebrata</taxon>
        <taxon>Chondrichthyes</taxon>
        <taxon>Holocephali</taxon>
        <taxon>Chimaeriformes</taxon>
        <taxon>Callorhinchidae</taxon>
        <taxon>Callorhinchus</taxon>
    </lineage>
</organism>
<evidence type="ECO:0000313" key="15">
    <source>
        <dbReference type="Proteomes" id="UP000314986"/>
    </source>
</evidence>
<dbReference type="GO" id="GO:0031124">
    <property type="term" value="P:mRNA 3'-end processing"/>
    <property type="evidence" value="ECO:0007669"/>
    <property type="project" value="InterPro"/>
</dbReference>
<dbReference type="InterPro" id="IPR011990">
    <property type="entry name" value="TPR-like_helical_dom_sf"/>
</dbReference>
<evidence type="ECO:0000256" key="10">
    <source>
        <dbReference type="ARBA" id="ARBA00076953"/>
    </source>
</evidence>
<evidence type="ECO:0000256" key="12">
    <source>
        <dbReference type="SAM" id="MobiDB-lite"/>
    </source>
</evidence>
<reference evidence="15" key="2">
    <citation type="journal article" date="2007" name="PLoS Biol.">
        <title>Survey sequencing and comparative analysis of the elephant shark (Callorhinchus milii) genome.</title>
        <authorList>
            <person name="Venkatesh B."/>
            <person name="Kirkness E.F."/>
            <person name="Loh Y.H."/>
            <person name="Halpern A.L."/>
            <person name="Lee A.P."/>
            <person name="Johnson J."/>
            <person name="Dandona N."/>
            <person name="Viswanathan L.D."/>
            <person name="Tay A."/>
            <person name="Venter J.C."/>
            <person name="Strausberg R.L."/>
            <person name="Brenner S."/>
        </authorList>
    </citation>
    <scope>NUCLEOTIDE SEQUENCE [LARGE SCALE GENOMIC DNA]</scope>
</reference>
<dbReference type="Proteomes" id="UP000314986">
    <property type="component" value="Unassembled WGS sequence"/>
</dbReference>
<reference evidence="14" key="4">
    <citation type="submission" date="2025-08" db="UniProtKB">
        <authorList>
            <consortium name="Ensembl"/>
        </authorList>
    </citation>
    <scope>IDENTIFICATION</scope>
</reference>
<keyword evidence="5" id="KW-0007">Acetylation</keyword>
<proteinExistence type="predicted"/>
<feature type="region of interest" description="Disordered" evidence="12">
    <location>
        <begin position="648"/>
        <end position="681"/>
    </location>
</feature>
<evidence type="ECO:0000256" key="7">
    <source>
        <dbReference type="ARBA" id="ARBA00055756"/>
    </source>
</evidence>
<evidence type="ECO:0000256" key="8">
    <source>
        <dbReference type="ARBA" id="ARBA00062648"/>
    </source>
</evidence>
<dbReference type="SMART" id="SM00386">
    <property type="entry name" value="HAT"/>
    <property type="match status" value="11"/>
</dbReference>
<evidence type="ECO:0000313" key="14">
    <source>
        <dbReference type="Ensembl" id="ENSCMIP00000043351.1"/>
    </source>
</evidence>
<comment type="function">
    <text evidence="7">One of the multiple factors required for polyadenylation and 3'-end cleavage of mammalian pre-mRNAs.</text>
</comment>
<comment type="subunit">
    <text evidence="8">Homodimer. The CSTF complex is composed of CSTF1 (50 kDa subunit), CSTF2 (64 kDa subunit) and CSTF3 (77 kDa subunit). CSTF3 directly interacts with CSTF1 and CSTF2. Interacts with FIP1L1.</text>
</comment>
<evidence type="ECO:0000256" key="11">
    <source>
        <dbReference type="ARBA" id="ARBA00078012"/>
    </source>
</evidence>
<evidence type="ECO:0000256" key="4">
    <source>
        <dbReference type="ARBA" id="ARBA00022737"/>
    </source>
</evidence>
<keyword evidence="2" id="KW-0597">Phosphoprotein</keyword>
<dbReference type="SUPFAM" id="SSF48452">
    <property type="entry name" value="TPR-like"/>
    <property type="match status" value="1"/>
</dbReference>
<comment type="subcellular location">
    <subcellularLocation>
        <location evidence="1">Nucleus</location>
    </subcellularLocation>
</comment>
<evidence type="ECO:0000256" key="5">
    <source>
        <dbReference type="ARBA" id="ARBA00022990"/>
    </source>
</evidence>
<protein>
    <recommendedName>
        <fullName evidence="9">Cleavage stimulation factor subunit 3</fullName>
    </recommendedName>
    <alternativeName>
        <fullName evidence="10">CF-1 77 kDa subunit</fullName>
    </alternativeName>
    <alternativeName>
        <fullName evidence="11">Cleavage stimulation factor 77 kDa subunit</fullName>
    </alternativeName>
</protein>
<evidence type="ECO:0000256" key="2">
    <source>
        <dbReference type="ARBA" id="ARBA00022553"/>
    </source>
</evidence>
<sequence length="681" mass="79654">LTSERPEYVPEKVKKAEKKLEENPYDLDAWSILIREAQNQPIDKARKTYERLVTQFPSSGRFWKLYIEAEIKAKNYDKVEKLFQRCLMKVLHIDLWKCYLAYVRETKGKLPSYKEKMAQAYDFALDKIGMEIMSYQIWVDYINFLKGVEAVGSYAENQRITAVRRVYQRGCVNPMINIEQLWRDYNKYEEGINVHLAKKMIEDRSRDYMNARRVAKEYETVMKGLDRNAPSVPPQNSPQEAQQVEMWKKYIQWEKSNPLRTEDQTLITKRVMFAYEQCLLVLGHHPDIWYEAAQYLEQSSKLLAEKGDMNNAKLFSDEAANIYERAISTLLRKNMLLYFAYADYEESRMKYEKVHSIYNRLLTIEDIDPTLVYIQYMKFARRAEGIKSGRSIFKKAREDARTRHHVYVSAALMEYYCSKDKAVAFKIFELGLKKYGDIPEYILAYIDYLSHLNGKNTIDRYFLPGHQTHGKTVSEKYIEIWARFLAFESNIGDLASILKVEKRRFAAFKEEYEGKETALLVDRYKFMDLFPCSNSELKALGYKDVSRAKVTAMIPDPVVAPSIVPVMKDEVDRKPEYPKPDTNQMIPFQPRHLGPFVQVDELIEVLRRCQLPETVEQAVELITGSQPESIVEGNGPLENDAVMKKSLKRAANEDSDDDEEKGTVAPPVHDIYRARQQKRVR</sequence>
<gene>
    <name evidence="14" type="primary">cstf3</name>
</gene>
<dbReference type="PANTHER" id="PTHR19980">
    <property type="entry name" value="RNA CLEAVAGE STIMULATION FACTOR"/>
    <property type="match status" value="1"/>
</dbReference>
<keyword evidence="4" id="KW-0677">Repeat</keyword>
<dbReference type="FunFam" id="1.25.40.1040:FF:000002">
    <property type="entry name" value="Cleavage stimulation factor subunit 3"/>
    <property type="match status" value="1"/>
</dbReference>
<dbReference type="InterPro" id="IPR008847">
    <property type="entry name" value="Suf"/>
</dbReference>
<dbReference type="InterPro" id="IPR003107">
    <property type="entry name" value="HAT"/>
</dbReference>